<evidence type="ECO:0000313" key="2">
    <source>
        <dbReference type="EMBL" id="MFC0623517.1"/>
    </source>
</evidence>
<keyword evidence="2" id="KW-0378">Hydrolase</keyword>
<dbReference type="GO" id="GO:0061463">
    <property type="term" value="F:O-acetyl-ADP-ribose deacetylase activity"/>
    <property type="evidence" value="ECO:0007669"/>
    <property type="project" value="UniProtKB-EC"/>
</dbReference>
<dbReference type="Proteomes" id="UP001589890">
    <property type="component" value="Unassembled WGS sequence"/>
</dbReference>
<dbReference type="Gene3D" id="3.40.220.10">
    <property type="entry name" value="Leucine Aminopeptidase, subunit E, domain 1"/>
    <property type="match status" value="1"/>
</dbReference>
<dbReference type="SMART" id="SM00506">
    <property type="entry name" value="A1pp"/>
    <property type="match status" value="1"/>
</dbReference>
<dbReference type="NCBIfam" id="NF001664">
    <property type="entry name" value="PRK00431.1-6"/>
    <property type="match status" value="1"/>
</dbReference>
<dbReference type="PROSITE" id="PS51154">
    <property type="entry name" value="MACRO"/>
    <property type="match status" value="1"/>
</dbReference>
<keyword evidence="3" id="KW-1185">Reference proteome</keyword>
<organism evidence="2 3">
    <name type="scientific">Kribbella deserti</name>
    <dbReference type="NCBI Taxonomy" id="1926257"/>
    <lineage>
        <taxon>Bacteria</taxon>
        <taxon>Bacillati</taxon>
        <taxon>Actinomycetota</taxon>
        <taxon>Actinomycetes</taxon>
        <taxon>Propionibacteriales</taxon>
        <taxon>Kribbellaceae</taxon>
        <taxon>Kribbella</taxon>
    </lineage>
</organism>
<dbReference type="InterPro" id="IPR002589">
    <property type="entry name" value="Macro_dom"/>
</dbReference>
<evidence type="ECO:0000259" key="1">
    <source>
        <dbReference type="PROSITE" id="PS51154"/>
    </source>
</evidence>
<dbReference type="PANTHER" id="PTHR11106:SF27">
    <property type="entry name" value="MACRO DOMAIN-CONTAINING PROTEIN"/>
    <property type="match status" value="1"/>
</dbReference>
<dbReference type="Pfam" id="PF01661">
    <property type="entry name" value="Macro"/>
    <property type="match status" value="1"/>
</dbReference>
<proteinExistence type="predicted"/>
<dbReference type="InterPro" id="IPR043472">
    <property type="entry name" value="Macro_dom-like"/>
</dbReference>
<protein>
    <submittedName>
        <fullName evidence="2">O-acetyl-ADP-ribose deacetylase</fullName>
        <ecNumber evidence="2">3.1.1.106</ecNumber>
    </submittedName>
</protein>
<comment type="caution">
    <text evidence="2">The sequence shown here is derived from an EMBL/GenBank/DDBJ whole genome shotgun (WGS) entry which is preliminary data.</text>
</comment>
<dbReference type="SUPFAM" id="SSF52949">
    <property type="entry name" value="Macro domain-like"/>
    <property type="match status" value="1"/>
</dbReference>
<sequence length="174" mass="18324">MRILVREGDITRVEADAVVNAAHHSLRGGGGVDGAIHRAGGPSILAECIEKYPRGIEPGEAAWTTAGELRASYVIHVVGPNYTAGQRDPETLASCYRNALRVADELGLKTLALPAVSAGIFGWPVQSAADIAVRTMSSTPTQVEQATFCLIEPRVLKAFEKSLKGGPPTGNHPS</sequence>
<reference evidence="2 3" key="1">
    <citation type="submission" date="2024-09" db="EMBL/GenBank/DDBJ databases">
        <authorList>
            <person name="Sun Q."/>
            <person name="Mori K."/>
        </authorList>
    </citation>
    <scope>NUCLEOTIDE SEQUENCE [LARGE SCALE GENOMIC DNA]</scope>
    <source>
        <strain evidence="2 3">CGMCC 1.15906</strain>
    </source>
</reference>
<feature type="domain" description="Macro" evidence="1">
    <location>
        <begin position="1"/>
        <end position="167"/>
    </location>
</feature>
<gene>
    <name evidence="2" type="ORF">ACFFGN_05545</name>
</gene>
<evidence type="ECO:0000313" key="3">
    <source>
        <dbReference type="Proteomes" id="UP001589890"/>
    </source>
</evidence>
<name>A0ABV6QFW0_9ACTN</name>
<dbReference type="RefSeq" id="WP_380044224.1">
    <property type="nucleotide sequence ID" value="NZ_JBHLTC010000006.1"/>
</dbReference>
<dbReference type="PANTHER" id="PTHR11106">
    <property type="entry name" value="GANGLIOSIDE INDUCED DIFFERENTIATION ASSOCIATED PROTEIN 2-RELATED"/>
    <property type="match status" value="1"/>
</dbReference>
<dbReference type="EMBL" id="JBHLTC010000006">
    <property type="protein sequence ID" value="MFC0623517.1"/>
    <property type="molecule type" value="Genomic_DNA"/>
</dbReference>
<accession>A0ABV6QFW0</accession>
<dbReference type="EC" id="3.1.1.106" evidence="2"/>